<dbReference type="PANTHER" id="PTHR21496:SF23">
    <property type="entry name" value="3-PHENYLPROPIONATE_CINNAMIC ACID DIOXYGENASE FERREDOXIN SUBUNIT"/>
    <property type="match status" value="1"/>
</dbReference>
<dbReference type="PROSITE" id="PS51296">
    <property type="entry name" value="RIESKE"/>
    <property type="match status" value="1"/>
</dbReference>
<gene>
    <name evidence="6" type="ORF">SAMN04489737_1309</name>
</gene>
<feature type="domain" description="Rieske" evidence="5">
    <location>
        <begin position="4"/>
        <end position="105"/>
    </location>
</feature>
<sequence length="109" mass="11638">MSDHRVCAVSDVAPGSVAGFEIVIDDVETIPIAVIHAESGSWFATHDRCTHGRVKLSEGWVEDETIECSRHGAAFDLASGQVLTPPASAPITTYPVRVDGDDVYITVQS</sequence>
<dbReference type="STRING" id="131112.SAMN04489737_1309"/>
<keyword evidence="3" id="KW-0408">Iron</keyword>
<evidence type="ECO:0000256" key="1">
    <source>
        <dbReference type="ARBA" id="ARBA00022714"/>
    </source>
</evidence>
<reference evidence="7" key="1">
    <citation type="submission" date="2016-10" db="EMBL/GenBank/DDBJ databases">
        <authorList>
            <person name="Varghese N."/>
            <person name="Submissions S."/>
        </authorList>
    </citation>
    <scope>NUCLEOTIDE SEQUENCE [LARGE SCALE GENOMIC DNA]</scope>
    <source>
        <strain evidence="7">DSM 10002</strain>
    </source>
</reference>
<dbReference type="Gene3D" id="2.102.10.10">
    <property type="entry name" value="Rieske [2Fe-2S] iron-sulphur domain"/>
    <property type="match status" value="1"/>
</dbReference>
<dbReference type="EMBL" id="LT629804">
    <property type="protein sequence ID" value="SDU80773.1"/>
    <property type="molecule type" value="Genomic_DNA"/>
</dbReference>
<dbReference type="GeneID" id="65345042"/>
<dbReference type="GO" id="GO:0051537">
    <property type="term" value="F:2 iron, 2 sulfur cluster binding"/>
    <property type="evidence" value="ECO:0007669"/>
    <property type="project" value="UniProtKB-KW"/>
</dbReference>
<dbReference type="Pfam" id="PF00355">
    <property type="entry name" value="Rieske"/>
    <property type="match status" value="1"/>
</dbReference>
<proteinExistence type="predicted"/>
<evidence type="ECO:0000256" key="3">
    <source>
        <dbReference type="ARBA" id="ARBA00023004"/>
    </source>
</evidence>
<keyword evidence="6" id="KW-0560">Oxidoreductase</keyword>
<keyword evidence="6" id="KW-0223">Dioxygenase</keyword>
<dbReference type="PANTHER" id="PTHR21496">
    <property type="entry name" value="FERREDOXIN-RELATED"/>
    <property type="match status" value="1"/>
</dbReference>
<dbReference type="GO" id="GO:0051213">
    <property type="term" value="F:dioxygenase activity"/>
    <property type="evidence" value="ECO:0007669"/>
    <property type="project" value="UniProtKB-KW"/>
</dbReference>
<protein>
    <submittedName>
        <fullName evidence="6">3-phenylpropionate/trans-cinnamate dioxygenase ferredoxin subunit</fullName>
    </submittedName>
</protein>
<dbReference type="InterPro" id="IPR017941">
    <property type="entry name" value="Rieske_2Fe-2S"/>
</dbReference>
<organism evidence="6 7">
    <name type="scientific">Arcanobacterium phocae</name>
    <dbReference type="NCBI Taxonomy" id="131112"/>
    <lineage>
        <taxon>Bacteria</taxon>
        <taxon>Bacillati</taxon>
        <taxon>Actinomycetota</taxon>
        <taxon>Actinomycetes</taxon>
        <taxon>Actinomycetales</taxon>
        <taxon>Actinomycetaceae</taxon>
        <taxon>Arcanobacterium</taxon>
    </lineage>
</organism>
<keyword evidence="7" id="KW-1185">Reference proteome</keyword>
<dbReference type="GO" id="GO:0016705">
    <property type="term" value="F:oxidoreductase activity, acting on paired donors, with incorporation or reduction of molecular oxygen"/>
    <property type="evidence" value="ECO:0007669"/>
    <property type="project" value="UniProtKB-ARBA"/>
</dbReference>
<keyword evidence="2" id="KW-0479">Metal-binding</keyword>
<dbReference type="Proteomes" id="UP000214355">
    <property type="component" value="Chromosome I"/>
</dbReference>
<evidence type="ECO:0000256" key="2">
    <source>
        <dbReference type="ARBA" id="ARBA00022723"/>
    </source>
</evidence>
<accession>A0A1H2LI89</accession>
<evidence type="ECO:0000256" key="4">
    <source>
        <dbReference type="ARBA" id="ARBA00023014"/>
    </source>
</evidence>
<evidence type="ECO:0000313" key="6">
    <source>
        <dbReference type="EMBL" id="SDU80773.1"/>
    </source>
</evidence>
<evidence type="ECO:0000313" key="7">
    <source>
        <dbReference type="Proteomes" id="UP000214355"/>
    </source>
</evidence>
<dbReference type="SUPFAM" id="SSF50022">
    <property type="entry name" value="ISP domain"/>
    <property type="match status" value="1"/>
</dbReference>
<keyword evidence="1" id="KW-0001">2Fe-2S</keyword>
<dbReference type="RefSeq" id="WP_091281274.1">
    <property type="nucleotide sequence ID" value="NZ_JABAPK010000006.1"/>
</dbReference>
<dbReference type="OrthoDB" id="147178at2"/>
<dbReference type="AlphaFoldDB" id="A0A1H2LI89"/>
<dbReference type="InterPro" id="IPR036922">
    <property type="entry name" value="Rieske_2Fe-2S_sf"/>
</dbReference>
<dbReference type="GO" id="GO:0004497">
    <property type="term" value="F:monooxygenase activity"/>
    <property type="evidence" value="ECO:0007669"/>
    <property type="project" value="UniProtKB-ARBA"/>
</dbReference>
<dbReference type="CDD" id="cd03528">
    <property type="entry name" value="Rieske_RO_ferredoxin"/>
    <property type="match status" value="1"/>
</dbReference>
<name>A0A1H2LI89_9ACTO</name>
<dbReference type="GO" id="GO:0046872">
    <property type="term" value="F:metal ion binding"/>
    <property type="evidence" value="ECO:0007669"/>
    <property type="project" value="UniProtKB-KW"/>
</dbReference>
<keyword evidence="4" id="KW-0411">Iron-sulfur</keyword>
<evidence type="ECO:0000259" key="5">
    <source>
        <dbReference type="PROSITE" id="PS51296"/>
    </source>
</evidence>